<feature type="domain" description="Cytidyltransferase-like" evidence="11">
    <location>
        <begin position="5"/>
        <end position="167"/>
    </location>
</feature>
<organism evidence="12 13">
    <name type="scientific">Candidatus Fimihabitans intestinipullorum</name>
    <dbReference type="NCBI Taxonomy" id="2840820"/>
    <lineage>
        <taxon>Bacteria</taxon>
        <taxon>Bacillati</taxon>
        <taxon>Mycoplasmatota</taxon>
        <taxon>Mycoplasmatota incertae sedis</taxon>
        <taxon>Candidatus Fimihabitans</taxon>
    </lineage>
</organism>
<dbReference type="Pfam" id="PF01467">
    <property type="entry name" value="CTP_transf_like"/>
    <property type="match status" value="1"/>
</dbReference>
<comment type="similarity">
    <text evidence="10">Belongs to the NadD family.</text>
</comment>
<evidence type="ECO:0000256" key="8">
    <source>
        <dbReference type="ARBA" id="ARBA00023027"/>
    </source>
</evidence>
<keyword evidence="3 10" id="KW-0662">Pyridine nucleotide biosynthesis</keyword>
<dbReference type="PANTHER" id="PTHR39321">
    <property type="entry name" value="NICOTINATE-NUCLEOTIDE ADENYLYLTRANSFERASE-RELATED"/>
    <property type="match status" value="1"/>
</dbReference>
<dbReference type="GO" id="GO:0005524">
    <property type="term" value="F:ATP binding"/>
    <property type="evidence" value="ECO:0007669"/>
    <property type="project" value="UniProtKB-KW"/>
</dbReference>
<dbReference type="AlphaFoldDB" id="A0A9D1HUA0"/>
<keyword evidence="4 10" id="KW-0808">Transferase</keyword>
<dbReference type="HAMAP" id="MF_00244">
    <property type="entry name" value="NaMN_adenylyltr"/>
    <property type="match status" value="1"/>
</dbReference>
<proteinExistence type="inferred from homology"/>
<dbReference type="CDD" id="cd02165">
    <property type="entry name" value="NMNAT"/>
    <property type="match status" value="1"/>
</dbReference>
<dbReference type="InterPro" id="IPR014729">
    <property type="entry name" value="Rossmann-like_a/b/a_fold"/>
</dbReference>
<evidence type="ECO:0000256" key="10">
    <source>
        <dbReference type="HAMAP-Rule" id="MF_00244"/>
    </source>
</evidence>
<evidence type="ECO:0000256" key="1">
    <source>
        <dbReference type="ARBA" id="ARBA00002324"/>
    </source>
</evidence>
<reference evidence="12" key="1">
    <citation type="submission" date="2020-10" db="EMBL/GenBank/DDBJ databases">
        <authorList>
            <person name="Gilroy R."/>
        </authorList>
    </citation>
    <scope>NUCLEOTIDE SEQUENCE</scope>
    <source>
        <strain evidence="12">CHK197-8231</strain>
    </source>
</reference>
<evidence type="ECO:0000313" key="13">
    <source>
        <dbReference type="Proteomes" id="UP000824087"/>
    </source>
</evidence>
<evidence type="ECO:0000256" key="4">
    <source>
        <dbReference type="ARBA" id="ARBA00022679"/>
    </source>
</evidence>
<evidence type="ECO:0000256" key="6">
    <source>
        <dbReference type="ARBA" id="ARBA00022741"/>
    </source>
</evidence>
<dbReference type="EC" id="2.7.7.18" evidence="10"/>
<sequence length="195" mass="23407">MKIGIFGGSFNPPHKKHYEIARECIEKGYLDRVIYVPTGSHYKYKNNLLRDQLRYDMLSLLIQDDHRMEISDFELKERVVYTYETLEYMKKKYPNDEIYFICGADNLSYMDAWKNGISILEHTNLLVINRNTNDMKSLLEKFYKYRDHITVVDIELSDMSSTMIREKLKNHEDVSDYLSKPVEDYIKKHHLYHCK</sequence>
<dbReference type="InterPro" id="IPR004821">
    <property type="entry name" value="Cyt_trans-like"/>
</dbReference>
<keyword evidence="5 10" id="KW-0548">Nucleotidyltransferase</keyword>
<dbReference type="SUPFAM" id="SSF52374">
    <property type="entry name" value="Nucleotidylyl transferase"/>
    <property type="match status" value="1"/>
</dbReference>
<dbReference type="GO" id="GO:0004515">
    <property type="term" value="F:nicotinate-nucleotide adenylyltransferase activity"/>
    <property type="evidence" value="ECO:0007669"/>
    <property type="project" value="UniProtKB-UniRule"/>
</dbReference>
<comment type="pathway">
    <text evidence="2 10">Cofactor biosynthesis; NAD(+) biosynthesis; deamido-NAD(+) from nicotinate D-ribonucleotide: step 1/1.</text>
</comment>
<reference evidence="12" key="2">
    <citation type="journal article" date="2021" name="PeerJ">
        <title>Extensive microbial diversity within the chicken gut microbiome revealed by metagenomics and culture.</title>
        <authorList>
            <person name="Gilroy R."/>
            <person name="Ravi A."/>
            <person name="Getino M."/>
            <person name="Pursley I."/>
            <person name="Horton D.L."/>
            <person name="Alikhan N.F."/>
            <person name="Baker D."/>
            <person name="Gharbi K."/>
            <person name="Hall N."/>
            <person name="Watson M."/>
            <person name="Adriaenssens E.M."/>
            <person name="Foster-Nyarko E."/>
            <person name="Jarju S."/>
            <person name="Secka A."/>
            <person name="Antonio M."/>
            <person name="Oren A."/>
            <person name="Chaudhuri R.R."/>
            <person name="La Ragione R."/>
            <person name="Hildebrand F."/>
            <person name="Pallen M.J."/>
        </authorList>
    </citation>
    <scope>NUCLEOTIDE SEQUENCE</scope>
    <source>
        <strain evidence="12">CHK197-8231</strain>
    </source>
</reference>
<dbReference type="InterPro" id="IPR005248">
    <property type="entry name" value="NadD/NMNAT"/>
</dbReference>
<evidence type="ECO:0000313" key="12">
    <source>
        <dbReference type="EMBL" id="HIU22412.1"/>
    </source>
</evidence>
<dbReference type="NCBIfam" id="NF000840">
    <property type="entry name" value="PRK00071.1-3"/>
    <property type="match status" value="1"/>
</dbReference>
<protein>
    <recommendedName>
        <fullName evidence="10">Probable nicotinate-nucleotide adenylyltransferase</fullName>
        <ecNumber evidence="10">2.7.7.18</ecNumber>
    </recommendedName>
    <alternativeName>
        <fullName evidence="10">Deamido-NAD(+) diphosphorylase</fullName>
    </alternativeName>
    <alternativeName>
        <fullName evidence="10">Deamido-NAD(+) pyrophosphorylase</fullName>
    </alternativeName>
    <alternativeName>
        <fullName evidence="10">Nicotinate mononucleotide adenylyltransferase</fullName>
        <shortName evidence="10">NaMN adenylyltransferase</shortName>
    </alternativeName>
</protein>
<dbReference type="NCBIfam" id="TIGR00482">
    <property type="entry name" value="nicotinate (nicotinamide) nucleotide adenylyltransferase"/>
    <property type="match status" value="1"/>
</dbReference>
<dbReference type="Proteomes" id="UP000824087">
    <property type="component" value="Unassembled WGS sequence"/>
</dbReference>
<keyword evidence="7 10" id="KW-0067">ATP-binding</keyword>
<dbReference type="PANTHER" id="PTHR39321:SF3">
    <property type="entry name" value="PHOSPHOPANTETHEINE ADENYLYLTRANSFERASE"/>
    <property type="match status" value="1"/>
</dbReference>
<keyword evidence="6 10" id="KW-0547">Nucleotide-binding</keyword>
<name>A0A9D1HUA0_9BACT</name>
<evidence type="ECO:0000256" key="2">
    <source>
        <dbReference type="ARBA" id="ARBA00005019"/>
    </source>
</evidence>
<evidence type="ECO:0000256" key="5">
    <source>
        <dbReference type="ARBA" id="ARBA00022695"/>
    </source>
</evidence>
<dbReference type="EMBL" id="DVML01000012">
    <property type="protein sequence ID" value="HIU22412.1"/>
    <property type="molecule type" value="Genomic_DNA"/>
</dbReference>
<evidence type="ECO:0000259" key="11">
    <source>
        <dbReference type="Pfam" id="PF01467"/>
    </source>
</evidence>
<comment type="caution">
    <text evidence="12">The sequence shown here is derived from an EMBL/GenBank/DDBJ whole genome shotgun (WGS) entry which is preliminary data.</text>
</comment>
<gene>
    <name evidence="10 12" type="primary">nadD</name>
    <name evidence="12" type="ORF">IAD49_02390</name>
</gene>
<comment type="catalytic activity">
    <reaction evidence="9 10">
        <text>nicotinate beta-D-ribonucleotide + ATP + H(+) = deamido-NAD(+) + diphosphate</text>
        <dbReference type="Rhea" id="RHEA:22860"/>
        <dbReference type="ChEBI" id="CHEBI:15378"/>
        <dbReference type="ChEBI" id="CHEBI:30616"/>
        <dbReference type="ChEBI" id="CHEBI:33019"/>
        <dbReference type="ChEBI" id="CHEBI:57502"/>
        <dbReference type="ChEBI" id="CHEBI:58437"/>
        <dbReference type="EC" id="2.7.7.18"/>
    </reaction>
</comment>
<keyword evidence="8 10" id="KW-0520">NAD</keyword>
<evidence type="ECO:0000256" key="9">
    <source>
        <dbReference type="ARBA" id="ARBA00048721"/>
    </source>
</evidence>
<dbReference type="GO" id="GO:0009435">
    <property type="term" value="P:NAD+ biosynthetic process"/>
    <property type="evidence" value="ECO:0007669"/>
    <property type="project" value="UniProtKB-UniRule"/>
</dbReference>
<comment type="function">
    <text evidence="1 10">Catalyzes the reversible adenylation of nicotinate mononucleotide (NaMN) to nicotinic acid adenine dinucleotide (NaAD).</text>
</comment>
<accession>A0A9D1HUA0</accession>
<dbReference type="Gene3D" id="3.40.50.620">
    <property type="entry name" value="HUPs"/>
    <property type="match status" value="1"/>
</dbReference>
<evidence type="ECO:0000256" key="7">
    <source>
        <dbReference type="ARBA" id="ARBA00022840"/>
    </source>
</evidence>
<evidence type="ECO:0000256" key="3">
    <source>
        <dbReference type="ARBA" id="ARBA00022642"/>
    </source>
</evidence>